<evidence type="ECO:0000256" key="4">
    <source>
        <dbReference type="ARBA" id="ARBA00022806"/>
    </source>
</evidence>
<dbReference type="InterPro" id="IPR027417">
    <property type="entry name" value="P-loop_NTPase"/>
</dbReference>
<accession>A0AAP0KJG1</accession>
<dbReference type="Pfam" id="PF05970">
    <property type="entry name" value="PIF1"/>
    <property type="match status" value="1"/>
</dbReference>
<dbReference type="AlphaFoldDB" id="A0AAP0KJG1"/>
<dbReference type="GO" id="GO:0006281">
    <property type="term" value="P:DNA repair"/>
    <property type="evidence" value="ECO:0007669"/>
    <property type="project" value="UniProtKB-KW"/>
</dbReference>
<comment type="catalytic activity">
    <reaction evidence="9">
        <text>ATP + H2O = ADP + phosphate + H(+)</text>
        <dbReference type="Rhea" id="RHEA:13065"/>
        <dbReference type="ChEBI" id="CHEBI:15377"/>
        <dbReference type="ChEBI" id="CHEBI:15378"/>
        <dbReference type="ChEBI" id="CHEBI:30616"/>
        <dbReference type="ChEBI" id="CHEBI:43474"/>
        <dbReference type="ChEBI" id="CHEBI:456216"/>
        <dbReference type="EC" id="5.6.2.3"/>
    </reaction>
</comment>
<dbReference type="GO" id="GO:0006310">
    <property type="term" value="P:DNA recombination"/>
    <property type="evidence" value="ECO:0007669"/>
    <property type="project" value="UniProtKB-KW"/>
</dbReference>
<keyword evidence="9" id="KW-0233">DNA recombination</keyword>
<dbReference type="InterPro" id="IPR003593">
    <property type="entry name" value="AAA+_ATPase"/>
</dbReference>
<keyword evidence="4 9" id="KW-0347">Helicase</keyword>
<dbReference type="InterPro" id="IPR051055">
    <property type="entry name" value="PIF1_helicase"/>
</dbReference>
<keyword evidence="7 9" id="KW-0234">DNA repair</keyword>
<evidence type="ECO:0000256" key="3">
    <source>
        <dbReference type="ARBA" id="ARBA00022801"/>
    </source>
</evidence>
<evidence type="ECO:0000256" key="9">
    <source>
        <dbReference type="RuleBase" id="RU363044"/>
    </source>
</evidence>
<evidence type="ECO:0000256" key="8">
    <source>
        <dbReference type="ARBA" id="ARBA00023235"/>
    </source>
</evidence>
<evidence type="ECO:0000259" key="10">
    <source>
        <dbReference type="SMART" id="SM00382"/>
    </source>
</evidence>
<evidence type="ECO:0000256" key="2">
    <source>
        <dbReference type="ARBA" id="ARBA00022763"/>
    </source>
</evidence>
<dbReference type="GO" id="GO:0000723">
    <property type="term" value="P:telomere maintenance"/>
    <property type="evidence" value="ECO:0007669"/>
    <property type="project" value="InterPro"/>
</dbReference>
<dbReference type="PANTHER" id="PTHR47642:SF5">
    <property type="entry name" value="ATP-DEPENDENT DNA HELICASE"/>
    <property type="match status" value="1"/>
</dbReference>
<keyword evidence="6" id="KW-0238">DNA-binding</keyword>
<keyword evidence="12" id="KW-1185">Reference proteome</keyword>
<dbReference type="GO" id="GO:0016787">
    <property type="term" value="F:hydrolase activity"/>
    <property type="evidence" value="ECO:0007669"/>
    <property type="project" value="UniProtKB-KW"/>
</dbReference>
<dbReference type="GO" id="GO:0005524">
    <property type="term" value="F:ATP binding"/>
    <property type="evidence" value="ECO:0007669"/>
    <property type="project" value="UniProtKB-KW"/>
</dbReference>
<evidence type="ECO:0000256" key="1">
    <source>
        <dbReference type="ARBA" id="ARBA00022741"/>
    </source>
</evidence>
<comment type="caution">
    <text evidence="11">The sequence shown here is derived from an EMBL/GenBank/DDBJ whole genome shotgun (WGS) entry which is preliminary data.</text>
</comment>
<gene>
    <name evidence="11" type="ORF">Sjap_001141</name>
</gene>
<evidence type="ECO:0000256" key="7">
    <source>
        <dbReference type="ARBA" id="ARBA00023204"/>
    </source>
</evidence>
<dbReference type="EMBL" id="JBBNAE010000001">
    <property type="protein sequence ID" value="KAK9153661.1"/>
    <property type="molecule type" value="Genomic_DNA"/>
</dbReference>
<feature type="domain" description="AAA+ ATPase" evidence="10">
    <location>
        <begin position="49"/>
        <end position="202"/>
    </location>
</feature>
<keyword evidence="2 9" id="KW-0227">DNA damage</keyword>
<evidence type="ECO:0000256" key="6">
    <source>
        <dbReference type="ARBA" id="ARBA00023125"/>
    </source>
</evidence>
<dbReference type="SMART" id="SM00382">
    <property type="entry name" value="AAA"/>
    <property type="match status" value="1"/>
</dbReference>
<keyword evidence="8" id="KW-0413">Isomerase</keyword>
<dbReference type="GO" id="GO:0043139">
    <property type="term" value="F:5'-3' DNA helicase activity"/>
    <property type="evidence" value="ECO:0007669"/>
    <property type="project" value="UniProtKB-EC"/>
</dbReference>
<dbReference type="InterPro" id="IPR049163">
    <property type="entry name" value="Pif1-like_2B_dom"/>
</dbReference>
<comment type="similarity">
    <text evidence="9">Belongs to the helicase family.</text>
</comment>
<dbReference type="PANTHER" id="PTHR47642">
    <property type="entry name" value="ATP-DEPENDENT DNA HELICASE"/>
    <property type="match status" value="1"/>
</dbReference>
<dbReference type="CDD" id="cd18809">
    <property type="entry name" value="SF1_C_RecD"/>
    <property type="match status" value="1"/>
</dbReference>
<keyword evidence="1 9" id="KW-0547">Nucleotide-binding</keyword>
<dbReference type="SUPFAM" id="SSF52540">
    <property type="entry name" value="P-loop containing nucleoside triphosphate hydrolases"/>
    <property type="match status" value="2"/>
</dbReference>
<evidence type="ECO:0000256" key="5">
    <source>
        <dbReference type="ARBA" id="ARBA00022840"/>
    </source>
</evidence>
<sequence length="463" mass="51610">MRGGRMPIAIARAGLLKLFLHNCGETKKMYSTLLLLSEQQQQVLNAISNGQSVFITGSAGTGKTFLLQQAIEVLRQIHKPSRVFVTASTGVAACALTGQTIHSFAGIGLGLGSQRQLFCRASKYAESNWENADALVIDEVSMISGELFDKLDYIARNIRRSSKPWGGLQLVVTGDFFQLPPIIKPSFFSSYPTKEFAFEAKCWSKSFDLQVELTRVFRQSDTQFVNLLQGIRRGHIDNDLVNILHQCKKKPVKYSSVEAPRLYPRNQDVRRVNEERLRKLGGEIVEYRAVDTGKEPWKSQLKHGIVPDELQICLGARVMLIKNIDVKVGLVNGAVGTVIGFVESECRILEAISSTGVLPKVKFDYGEEKVMEVETWHVMKGVKVCATREQVPLILAWALSVHKCQGMTLDVLHTNLSRAFGCGMVYVALSRVRSLEGLHLSGFDSSKIKANPKVLEFYQRQFG</sequence>
<dbReference type="Pfam" id="PF21530">
    <property type="entry name" value="Pif1_2B_dom"/>
    <property type="match status" value="1"/>
</dbReference>
<dbReference type="EC" id="5.6.2.3" evidence="9"/>
<keyword evidence="3 9" id="KW-0378">Hydrolase</keyword>
<dbReference type="Gene3D" id="3.40.50.300">
    <property type="entry name" value="P-loop containing nucleotide triphosphate hydrolases"/>
    <property type="match status" value="1"/>
</dbReference>
<dbReference type="CDD" id="cd18037">
    <property type="entry name" value="DEXSc_Pif1_like"/>
    <property type="match status" value="1"/>
</dbReference>
<evidence type="ECO:0000313" key="11">
    <source>
        <dbReference type="EMBL" id="KAK9153661.1"/>
    </source>
</evidence>
<protein>
    <recommendedName>
        <fullName evidence="9">ATP-dependent DNA helicase</fullName>
        <ecNumber evidence="9">5.6.2.3</ecNumber>
    </recommendedName>
</protein>
<organism evidence="11 12">
    <name type="scientific">Stephania japonica</name>
    <dbReference type="NCBI Taxonomy" id="461633"/>
    <lineage>
        <taxon>Eukaryota</taxon>
        <taxon>Viridiplantae</taxon>
        <taxon>Streptophyta</taxon>
        <taxon>Embryophyta</taxon>
        <taxon>Tracheophyta</taxon>
        <taxon>Spermatophyta</taxon>
        <taxon>Magnoliopsida</taxon>
        <taxon>Ranunculales</taxon>
        <taxon>Menispermaceae</taxon>
        <taxon>Menispermoideae</taxon>
        <taxon>Cissampelideae</taxon>
        <taxon>Stephania</taxon>
    </lineage>
</organism>
<dbReference type="InterPro" id="IPR010285">
    <property type="entry name" value="DNA_helicase_pif1-like_DEAD"/>
</dbReference>
<dbReference type="Proteomes" id="UP001417504">
    <property type="component" value="Unassembled WGS sequence"/>
</dbReference>
<reference evidence="11 12" key="1">
    <citation type="submission" date="2024-01" db="EMBL/GenBank/DDBJ databases">
        <title>Genome assemblies of Stephania.</title>
        <authorList>
            <person name="Yang L."/>
        </authorList>
    </citation>
    <scope>NUCLEOTIDE SEQUENCE [LARGE SCALE GENOMIC DNA]</scope>
    <source>
        <strain evidence="11">QJT</strain>
        <tissue evidence="11">Leaf</tissue>
    </source>
</reference>
<proteinExistence type="inferred from homology"/>
<evidence type="ECO:0000313" key="12">
    <source>
        <dbReference type="Proteomes" id="UP001417504"/>
    </source>
</evidence>
<keyword evidence="5 9" id="KW-0067">ATP-binding</keyword>
<name>A0AAP0KJG1_9MAGN</name>
<comment type="cofactor">
    <cofactor evidence="9">
        <name>Mg(2+)</name>
        <dbReference type="ChEBI" id="CHEBI:18420"/>
    </cofactor>
</comment>